<evidence type="ECO:0000256" key="8">
    <source>
        <dbReference type="ARBA" id="ARBA00023136"/>
    </source>
</evidence>
<evidence type="ECO:0000256" key="11">
    <source>
        <dbReference type="SAM" id="MobiDB-lite"/>
    </source>
</evidence>
<name>B7G3J4_PHATC</name>
<dbReference type="KEGG" id="pti:PHATRDRAFT_47492"/>
<dbReference type="GO" id="GO:0030150">
    <property type="term" value="P:protein import into mitochondrial matrix"/>
    <property type="evidence" value="ECO:0007669"/>
    <property type="project" value="TreeGrafter"/>
</dbReference>
<dbReference type="GO" id="GO:0030943">
    <property type="term" value="F:mitochondrion targeting sequence binding"/>
    <property type="evidence" value="ECO:0007669"/>
    <property type="project" value="TreeGrafter"/>
</dbReference>
<evidence type="ECO:0000256" key="9">
    <source>
        <dbReference type="ARBA" id="ARBA00038030"/>
    </source>
</evidence>
<reference evidence="14" key="2">
    <citation type="submission" date="2008-08" db="EMBL/GenBank/DDBJ databases">
        <authorList>
            <consortium name="Diatom Consortium"/>
            <person name="Grigoriev I."/>
            <person name="Grimwood J."/>
            <person name="Kuo A."/>
            <person name="Otillar R.P."/>
            <person name="Salamov A."/>
            <person name="Detter J.C."/>
            <person name="Lindquist E."/>
            <person name="Shapiro H."/>
            <person name="Lucas S."/>
            <person name="Glavina del Rio T."/>
            <person name="Pitluck S."/>
            <person name="Rokhsar D."/>
            <person name="Bowler C."/>
        </authorList>
    </citation>
    <scope>GENOME REANNOTATION</scope>
    <source>
        <strain evidence="14">CCAP 1055/1</strain>
    </source>
</reference>
<dbReference type="OrthoDB" id="2942533at2759"/>
<evidence type="ECO:0000313" key="13">
    <source>
        <dbReference type="EMBL" id="EEC46839.1"/>
    </source>
</evidence>
<dbReference type="GO" id="GO:0008320">
    <property type="term" value="F:protein transmembrane transporter activity"/>
    <property type="evidence" value="ECO:0007669"/>
    <property type="project" value="TreeGrafter"/>
</dbReference>
<gene>
    <name evidence="13" type="ORF">PHATRDRAFT_47492</name>
</gene>
<dbReference type="GO" id="GO:0005741">
    <property type="term" value="C:mitochondrial outer membrane"/>
    <property type="evidence" value="ECO:0007669"/>
    <property type="project" value="UniProtKB-SubCell"/>
</dbReference>
<keyword evidence="4" id="KW-1000">Mitochondrion outer membrane</keyword>
<keyword evidence="8" id="KW-0472">Membrane</keyword>
<dbReference type="InterPro" id="IPR019734">
    <property type="entry name" value="TPR_rpt"/>
</dbReference>
<dbReference type="GO" id="GO:0045039">
    <property type="term" value="P:protein insertion into mitochondrial inner membrane"/>
    <property type="evidence" value="ECO:0007669"/>
    <property type="project" value="TreeGrafter"/>
</dbReference>
<evidence type="ECO:0000256" key="3">
    <source>
        <dbReference type="ARBA" id="ARBA00022737"/>
    </source>
</evidence>
<keyword evidence="2" id="KW-0812">Transmembrane</keyword>
<keyword evidence="3" id="KW-0677">Repeat</keyword>
<dbReference type="eggNOG" id="KOG0547">
    <property type="taxonomic scope" value="Eukaryota"/>
</dbReference>
<dbReference type="PROSITE" id="PS50005">
    <property type="entry name" value="TPR"/>
    <property type="match status" value="1"/>
</dbReference>
<dbReference type="SUPFAM" id="SSF48452">
    <property type="entry name" value="TPR-like"/>
    <property type="match status" value="2"/>
</dbReference>
<dbReference type="Proteomes" id="UP000000759">
    <property type="component" value="Chromosome 13"/>
</dbReference>
<dbReference type="GeneID" id="7202596"/>
<feature type="domain" description="Ancillary SecYEG translocon subunit/Cell division coordinator CpoB TPR" evidence="12">
    <location>
        <begin position="366"/>
        <end position="529"/>
    </location>
</feature>
<dbReference type="STRING" id="556484.B7G3J4"/>
<dbReference type="PANTHER" id="PTHR46208">
    <property type="entry name" value="MITOCHONDRIAL IMPORT RECEPTOR SUBUNIT TOM70"/>
    <property type="match status" value="1"/>
</dbReference>
<keyword evidence="6" id="KW-1133">Transmembrane helix</keyword>
<keyword evidence="5 10" id="KW-0802">TPR repeat</keyword>
<evidence type="ECO:0000256" key="10">
    <source>
        <dbReference type="PROSITE-ProRule" id="PRU00339"/>
    </source>
</evidence>
<sequence length="640" mass="70924">MALGTRSNQTLVVGLAAAATASLLLYYVVQARTRPTSDSSPRDTTDRKSRSVEFTTPSPKKTSGPLTKAVGKGEAADGSEDQTPIVKNTAKDAEKEVNAKIELLDKKGKDLFKNKQYLDAAETFTEALTLIETSDTSGSVQNTSSSLHRQLITLLNNRSAMYEKGNQPELALEDCTQILDQDVHHAKARTRKLRVLESLGRWHDALVEVCAVQLLFMRKHRDSMRLGLKVPPPPVPESKMQEILTNVVPLEMEPYIQALNEKTTRPLPSGYTILQLLRSFTSYNSWMAQAAKDGNVANIDKELVEGVDAASKAQRVHVLLKRGRRHVYDRAFENASDDFEQAYALAETNEVQLLLEGDDYARVLEWTGMVKHWRYKLDEASACYEKCADLEPTNALVLVKNAGVKMDGSHQDEAMKLFDTALGLDPKNADALLHRANLRLLQTKPDEAKEDLEACIAVRPDHIMARLRLASILAATNEAAKAKKHLDAAEKVEPKSSEVQSYRGELHFTQGEFDQARAQFEKAIALDPTNPTPYVNAAMAILQTPPPPGQMPDAQEVIRLLEEAIRVDPSFTLAYTHLGNVKLGTATELSSAREVVTLYDQALANCRSEEEIKELCSMRILAVAQVEAASMLKMESFNMQ</sequence>
<dbReference type="PANTHER" id="PTHR46208:SF1">
    <property type="entry name" value="MITOCHONDRIAL IMPORT RECEPTOR SUBUNIT TOM70"/>
    <property type="match status" value="1"/>
</dbReference>
<dbReference type="PROSITE" id="PS50293">
    <property type="entry name" value="TPR_REGION"/>
    <property type="match status" value="1"/>
</dbReference>
<protein>
    <recommendedName>
        <fullName evidence="12">Ancillary SecYEG translocon subunit/Cell division coordinator CpoB TPR domain-containing protein</fullName>
    </recommendedName>
</protein>
<feature type="compositionally biased region" description="Basic and acidic residues" evidence="11">
    <location>
        <begin position="40"/>
        <end position="51"/>
    </location>
</feature>
<dbReference type="InterPro" id="IPR018704">
    <property type="entry name" value="SecYEG/CpoB_TPR"/>
</dbReference>
<evidence type="ECO:0000256" key="5">
    <source>
        <dbReference type="ARBA" id="ARBA00022803"/>
    </source>
</evidence>
<feature type="repeat" description="TPR" evidence="10">
    <location>
        <begin position="497"/>
        <end position="530"/>
    </location>
</feature>
<comment type="similarity">
    <text evidence="9">Belongs to the Tom70 family.</text>
</comment>
<evidence type="ECO:0000256" key="6">
    <source>
        <dbReference type="ARBA" id="ARBA00022989"/>
    </source>
</evidence>
<dbReference type="InParanoid" id="B7G3J4"/>
<evidence type="ECO:0000256" key="1">
    <source>
        <dbReference type="ARBA" id="ARBA00004572"/>
    </source>
</evidence>
<evidence type="ECO:0000256" key="2">
    <source>
        <dbReference type="ARBA" id="ARBA00022692"/>
    </source>
</evidence>
<evidence type="ECO:0000313" key="14">
    <source>
        <dbReference type="Proteomes" id="UP000000759"/>
    </source>
</evidence>
<dbReference type="EMBL" id="CM000615">
    <property type="protein sequence ID" value="EEC46839.1"/>
    <property type="molecule type" value="Genomic_DNA"/>
</dbReference>
<evidence type="ECO:0000259" key="12">
    <source>
        <dbReference type="Pfam" id="PF09976"/>
    </source>
</evidence>
<dbReference type="SMART" id="SM00028">
    <property type="entry name" value="TPR"/>
    <property type="match status" value="8"/>
</dbReference>
<dbReference type="AlphaFoldDB" id="B7G3J4"/>
<feature type="region of interest" description="Disordered" evidence="11">
    <location>
        <begin position="34"/>
        <end position="91"/>
    </location>
</feature>
<accession>B7G3J4</accession>
<dbReference type="Pfam" id="PF09976">
    <property type="entry name" value="TPR_21"/>
    <property type="match status" value="1"/>
</dbReference>
<dbReference type="Gene3D" id="1.25.40.10">
    <property type="entry name" value="Tetratricopeptide repeat domain"/>
    <property type="match status" value="2"/>
</dbReference>
<feature type="compositionally biased region" description="Polar residues" evidence="11">
    <location>
        <begin position="52"/>
        <end position="65"/>
    </location>
</feature>
<dbReference type="HOGENOM" id="CLU_410774_0_0_1"/>
<proteinExistence type="inferred from homology"/>
<comment type="subcellular location">
    <subcellularLocation>
        <location evidence="1">Mitochondrion outer membrane</location>
        <topology evidence="1">Single-pass membrane protein</topology>
    </subcellularLocation>
</comment>
<evidence type="ECO:0000256" key="7">
    <source>
        <dbReference type="ARBA" id="ARBA00023128"/>
    </source>
</evidence>
<dbReference type="RefSeq" id="XP_002181625.1">
    <property type="nucleotide sequence ID" value="XM_002181589.1"/>
</dbReference>
<evidence type="ECO:0000256" key="4">
    <source>
        <dbReference type="ARBA" id="ARBA00022787"/>
    </source>
</evidence>
<keyword evidence="7" id="KW-0496">Mitochondrion</keyword>
<dbReference type="PaxDb" id="2850-Phatr47492"/>
<organism evidence="13 14">
    <name type="scientific">Phaeodactylum tricornutum (strain CCAP 1055/1)</name>
    <dbReference type="NCBI Taxonomy" id="556484"/>
    <lineage>
        <taxon>Eukaryota</taxon>
        <taxon>Sar</taxon>
        <taxon>Stramenopiles</taxon>
        <taxon>Ochrophyta</taxon>
        <taxon>Bacillariophyta</taxon>
        <taxon>Bacillariophyceae</taxon>
        <taxon>Bacillariophycidae</taxon>
        <taxon>Naviculales</taxon>
        <taxon>Phaeodactylaceae</taxon>
        <taxon>Phaeodactylum</taxon>
    </lineage>
</organism>
<reference evidence="13 14" key="1">
    <citation type="journal article" date="2008" name="Nature">
        <title>The Phaeodactylum genome reveals the evolutionary history of diatom genomes.</title>
        <authorList>
            <person name="Bowler C."/>
            <person name="Allen A.E."/>
            <person name="Badger J.H."/>
            <person name="Grimwood J."/>
            <person name="Jabbari K."/>
            <person name="Kuo A."/>
            <person name="Maheswari U."/>
            <person name="Martens C."/>
            <person name="Maumus F."/>
            <person name="Otillar R.P."/>
            <person name="Rayko E."/>
            <person name="Salamov A."/>
            <person name="Vandepoele K."/>
            <person name="Beszteri B."/>
            <person name="Gruber A."/>
            <person name="Heijde M."/>
            <person name="Katinka M."/>
            <person name="Mock T."/>
            <person name="Valentin K."/>
            <person name="Verret F."/>
            <person name="Berges J.A."/>
            <person name="Brownlee C."/>
            <person name="Cadoret J.P."/>
            <person name="Chiovitti A."/>
            <person name="Choi C.J."/>
            <person name="Coesel S."/>
            <person name="De Martino A."/>
            <person name="Detter J.C."/>
            <person name="Durkin C."/>
            <person name="Falciatore A."/>
            <person name="Fournet J."/>
            <person name="Haruta M."/>
            <person name="Huysman M.J."/>
            <person name="Jenkins B.D."/>
            <person name="Jiroutova K."/>
            <person name="Jorgensen R.E."/>
            <person name="Joubert Y."/>
            <person name="Kaplan A."/>
            <person name="Kroger N."/>
            <person name="Kroth P.G."/>
            <person name="La Roche J."/>
            <person name="Lindquist E."/>
            <person name="Lommer M."/>
            <person name="Martin-Jezequel V."/>
            <person name="Lopez P.J."/>
            <person name="Lucas S."/>
            <person name="Mangogna M."/>
            <person name="McGinnis K."/>
            <person name="Medlin L.K."/>
            <person name="Montsant A."/>
            <person name="Oudot-Le Secq M.P."/>
            <person name="Napoli C."/>
            <person name="Obornik M."/>
            <person name="Parker M.S."/>
            <person name="Petit J.L."/>
            <person name="Porcel B.M."/>
            <person name="Poulsen N."/>
            <person name="Robison M."/>
            <person name="Rychlewski L."/>
            <person name="Rynearson T.A."/>
            <person name="Schmutz J."/>
            <person name="Shapiro H."/>
            <person name="Siaut M."/>
            <person name="Stanley M."/>
            <person name="Sussman M.R."/>
            <person name="Taylor A.R."/>
            <person name="Vardi A."/>
            <person name="von Dassow P."/>
            <person name="Vyverman W."/>
            <person name="Willis A."/>
            <person name="Wyrwicz L.S."/>
            <person name="Rokhsar D.S."/>
            <person name="Weissenbach J."/>
            <person name="Armbrust E.V."/>
            <person name="Green B.R."/>
            <person name="Van de Peer Y."/>
            <person name="Grigoriev I.V."/>
        </authorList>
    </citation>
    <scope>NUCLEOTIDE SEQUENCE [LARGE SCALE GENOMIC DNA]</scope>
    <source>
        <strain evidence="13 14">CCAP 1055/1</strain>
    </source>
</reference>
<dbReference type="InterPro" id="IPR011990">
    <property type="entry name" value="TPR-like_helical_dom_sf"/>
</dbReference>
<keyword evidence="14" id="KW-1185">Reference proteome</keyword>